<dbReference type="SUPFAM" id="SSF117396">
    <property type="entry name" value="TM1631-like"/>
    <property type="match status" value="1"/>
</dbReference>
<accession>Q7X339</accession>
<dbReference type="PANTHER" id="PTHR30348:SF14">
    <property type="entry name" value="BLR8050 PROTEIN"/>
    <property type="match status" value="1"/>
</dbReference>
<dbReference type="InterPro" id="IPR036520">
    <property type="entry name" value="UPF0759_sf"/>
</dbReference>
<evidence type="ECO:0000313" key="1">
    <source>
        <dbReference type="EMBL" id="AAP58525.1"/>
    </source>
</evidence>
<sequence>MTRFVGTAGWAIPRRWAELAPSDRKGLARYASVLNAVEINSSFYRPHSRDTYARWAANVPESFRFSVKIPKAITHDAKLVDVDETLTRFLEEASGLGRKLGVLLVQLPGRSEFDGDAAKAFFAMLRTKHAGDVVCEPRHPSWFTNGADALLRKYRVARVAADPPKGHTACEPGGWDSLVYFRLHGSPRTYFTPYQQPFLVAIAQRVLEREVPAWVVFDNTGSGAAFENAARMSDLLDLQRR</sequence>
<dbReference type="Pfam" id="PF01904">
    <property type="entry name" value="DUF72"/>
    <property type="match status" value="1"/>
</dbReference>
<organism evidence="1">
    <name type="scientific">uncultured Acidobacteriota bacterium</name>
    <dbReference type="NCBI Taxonomy" id="171953"/>
    <lineage>
        <taxon>Bacteria</taxon>
        <taxon>Pseudomonadati</taxon>
        <taxon>Acidobacteriota</taxon>
        <taxon>environmental samples</taxon>
    </lineage>
</organism>
<dbReference type="InterPro" id="IPR002763">
    <property type="entry name" value="DUF72"/>
</dbReference>
<reference evidence="1" key="1">
    <citation type="journal article" date="2003" name="Mol. Microbiol.">
        <title>Acidobacteria form a coherent but highly diverse group within the bacterial domain: evidence from environmental genomics.</title>
        <authorList>
            <person name="Quaiser A."/>
            <person name="Ochsenreiter T."/>
            <person name="Lanz C."/>
            <person name="Schuster S.C."/>
            <person name="Treusch A.H."/>
            <person name="Eck J."/>
            <person name="Schleper C."/>
        </authorList>
    </citation>
    <scope>NUCLEOTIDE SEQUENCE</scope>
</reference>
<dbReference type="EMBL" id="AY281353">
    <property type="protein sequence ID" value="AAP58525.1"/>
    <property type="molecule type" value="Genomic_DNA"/>
</dbReference>
<proteinExistence type="predicted"/>
<dbReference type="AlphaFoldDB" id="Q7X339"/>
<protein>
    <recommendedName>
        <fullName evidence="2">DUF72 domain-containing protein</fullName>
    </recommendedName>
</protein>
<dbReference type="Gene3D" id="3.20.20.410">
    <property type="entry name" value="Protein of unknown function UPF0759"/>
    <property type="match status" value="1"/>
</dbReference>
<dbReference type="PANTHER" id="PTHR30348">
    <property type="entry name" value="UNCHARACTERIZED PROTEIN YECE"/>
    <property type="match status" value="1"/>
</dbReference>
<name>Q7X339_9BACT</name>
<evidence type="ECO:0008006" key="2">
    <source>
        <dbReference type="Google" id="ProtNLM"/>
    </source>
</evidence>